<reference evidence="3" key="1">
    <citation type="submission" date="2020-11" db="EMBL/GenBank/DDBJ databases">
        <title>Chlorella ohadii genome sequencing and assembly.</title>
        <authorList>
            <person name="Murik O."/>
            <person name="Treves H."/>
            <person name="Kedem I."/>
            <person name="Shotland Y."/>
            <person name="Kaplan A."/>
        </authorList>
    </citation>
    <scope>NUCLEOTIDE SEQUENCE</scope>
    <source>
        <strain evidence="3">1</strain>
    </source>
</reference>
<dbReference type="EMBL" id="JADXDR010000009">
    <property type="protein sequence ID" value="KAI7846100.1"/>
    <property type="molecule type" value="Genomic_DNA"/>
</dbReference>
<dbReference type="AlphaFoldDB" id="A0AAD5DY11"/>
<comment type="caution">
    <text evidence="3">The sequence shown here is derived from an EMBL/GenBank/DDBJ whole genome shotgun (WGS) entry which is preliminary data.</text>
</comment>
<dbReference type="InterPro" id="IPR003746">
    <property type="entry name" value="DUF167"/>
</dbReference>
<dbReference type="PANTHER" id="PTHR47817:SF2">
    <property type="entry name" value="OS04G0686300 PROTEIN"/>
    <property type="match status" value="1"/>
</dbReference>
<name>A0AAD5DY11_9CHLO</name>
<evidence type="ECO:0000313" key="3">
    <source>
        <dbReference type="EMBL" id="KAI7846100.1"/>
    </source>
</evidence>
<comment type="similarity">
    <text evidence="1">Belongs to the UPF0235 family.</text>
</comment>
<dbReference type="HAMAP" id="MF_00634">
    <property type="entry name" value="UPF0235"/>
    <property type="match status" value="1"/>
</dbReference>
<organism evidence="3 4">
    <name type="scientific">Chlorella ohadii</name>
    <dbReference type="NCBI Taxonomy" id="2649997"/>
    <lineage>
        <taxon>Eukaryota</taxon>
        <taxon>Viridiplantae</taxon>
        <taxon>Chlorophyta</taxon>
        <taxon>core chlorophytes</taxon>
        <taxon>Trebouxiophyceae</taxon>
        <taxon>Chlorellales</taxon>
        <taxon>Chlorellaceae</taxon>
        <taxon>Chlorella clade</taxon>
        <taxon>Chlorella</taxon>
    </lineage>
</organism>
<dbReference type="Gene3D" id="3.30.1200.10">
    <property type="entry name" value="YggU-like"/>
    <property type="match status" value="1"/>
</dbReference>
<evidence type="ECO:0000313" key="4">
    <source>
        <dbReference type="Proteomes" id="UP001205105"/>
    </source>
</evidence>
<dbReference type="Proteomes" id="UP001205105">
    <property type="component" value="Unassembled WGS sequence"/>
</dbReference>
<dbReference type="NCBIfam" id="TIGR00251">
    <property type="entry name" value="DUF167 family protein"/>
    <property type="match status" value="1"/>
</dbReference>
<feature type="region of interest" description="Disordered" evidence="2">
    <location>
        <begin position="1"/>
        <end position="26"/>
    </location>
</feature>
<dbReference type="SUPFAM" id="SSF69786">
    <property type="entry name" value="YggU-like"/>
    <property type="match status" value="1"/>
</dbReference>
<gene>
    <name evidence="3" type="ORF">COHA_000361</name>
</gene>
<evidence type="ECO:0000256" key="1">
    <source>
        <dbReference type="ARBA" id="ARBA00010364"/>
    </source>
</evidence>
<proteinExistence type="inferred from homology"/>
<dbReference type="PANTHER" id="PTHR47817">
    <property type="entry name" value="OS04G0686300 PROTEIN"/>
    <property type="match status" value="1"/>
</dbReference>
<evidence type="ECO:0000256" key="2">
    <source>
        <dbReference type="SAM" id="MobiDB-lite"/>
    </source>
</evidence>
<dbReference type="SMART" id="SM01152">
    <property type="entry name" value="DUF167"/>
    <property type="match status" value="1"/>
</dbReference>
<sequence length="124" mass="12552">MAKPKQHKAAAGGGGGSGTAAADSGLPAWLKPTSSSSFTLQVHAKPGSRVSSIALGADALDVAIDAKPVDGQANEGITEYVAELLGLKRRDVQLQVGHKSREKVLAVSGLSAELALERLRAAAA</sequence>
<dbReference type="InterPro" id="IPR036591">
    <property type="entry name" value="YggU-like_sf"/>
</dbReference>
<dbReference type="Pfam" id="PF02594">
    <property type="entry name" value="DUF167"/>
    <property type="match status" value="1"/>
</dbReference>
<protein>
    <submittedName>
        <fullName evidence="3">Uncharacterized protein</fullName>
    </submittedName>
</protein>
<keyword evidence="4" id="KW-1185">Reference proteome</keyword>
<accession>A0AAD5DY11</accession>